<evidence type="ECO:0000256" key="11">
    <source>
        <dbReference type="ARBA" id="ARBA00023136"/>
    </source>
</evidence>
<evidence type="ECO:0000256" key="3">
    <source>
        <dbReference type="ARBA" id="ARBA00008741"/>
    </source>
</evidence>
<evidence type="ECO:0000256" key="10">
    <source>
        <dbReference type="ARBA" id="ARBA00022989"/>
    </source>
</evidence>
<dbReference type="GO" id="GO:0017004">
    <property type="term" value="P:cytochrome complex assembly"/>
    <property type="evidence" value="ECO:0007669"/>
    <property type="project" value="UniProtKB-KW"/>
</dbReference>
<comment type="function">
    <text evidence="1 12">Required for the export of heme to the periplasm for the biogenesis of c-type cytochromes.</text>
</comment>
<evidence type="ECO:0000256" key="7">
    <source>
        <dbReference type="ARBA" id="ARBA00022519"/>
    </source>
</evidence>
<keyword evidence="6 12" id="KW-1003">Cell membrane</keyword>
<evidence type="ECO:0000256" key="4">
    <source>
        <dbReference type="ARBA" id="ARBA00016461"/>
    </source>
</evidence>
<comment type="subcellular location">
    <subcellularLocation>
        <location evidence="2 12">Cell inner membrane</location>
        <topology evidence="2 12">Single-pass membrane protein</topology>
    </subcellularLocation>
</comment>
<name>A0A5R9J8U2_9PROT</name>
<keyword evidence="14" id="KW-1185">Reference proteome</keyword>
<evidence type="ECO:0000256" key="2">
    <source>
        <dbReference type="ARBA" id="ARBA00004377"/>
    </source>
</evidence>
<evidence type="ECO:0000256" key="9">
    <source>
        <dbReference type="ARBA" id="ARBA00022748"/>
    </source>
</evidence>
<comment type="caution">
    <text evidence="13">The sequence shown here is derived from an EMBL/GenBank/DDBJ whole genome shotgun (WGS) entry which is preliminary data.</text>
</comment>
<keyword evidence="10 12" id="KW-1133">Transmembrane helix</keyword>
<dbReference type="Pfam" id="PF04995">
    <property type="entry name" value="CcmD"/>
    <property type="match status" value="1"/>
</dbReference>
<evidence type="ECO:0000313" key="14">
    <source>
        <dbReference type="Proteomes" id="UP000305654"/>
    </source>
</evidence>
<protein>
    <recommendedName>
        <fullName evidence="4 12">Heme exporter protein D</fullName>
    </recommendedName>
</protein>
<dbReference type="InterPro" id="IPR007078">
    <property type="entry name" value="Haem_export_protD_CcmD"/>
</dbReference>
<keyword evidence="5 12" id="KW-0813">Transport</keyword>
<evidence type="ECO:0000256" key="6">
    <source>
        <dbReference type="ARBA" id="ARBA00022475"/>
    </source>
</evidence>
<accession>A0A5R9J8U2</accession>
<dbReference type="RefSeq" id="WP_138324293.1">
    <property type="nucleotide sequence ID" value="NZ_VCDI01000001.1"/>
</dbReference>
<proteinExistence type="inferred from homology"/>
<dbReference type="GO" id="GO:0005886">
    <property type="term" value="C:plasma membrane"/>
    <property type="evidence" value="ECO:0007669"/>
    <property type="project" value="UniProtKB-SubCell"/>
</dbReference>
<keyword evidence="9 12" id="KW-0201">Cytochrome c-type biogenesis</keyword>
<evidence type="ECO:0000313" key="13">
    <source>
        <dbReference type="EMBL" id="TLU74040.1"/>
    </source>
</evidence>
<gene>
    <name evidence="13" type="primary">ccmD</name>
    <name evidence="13" type="ORF">FE263_02150</name>
</gene>
<keyword evidence="11 12" id="KW-0472">Membrane</keyword>
<evidence type="ECO:0000256" key="8">
    <source>
        <dbReference type="ARBA" id="ARBA00022692"/>
    </source>
</evidence>
<organism evidence="13 14">
    <name type="scientific">Lichenicoccus roseus</name>
    <dbReference type="NCBI Taxonomy" id="2683649"/>
    <lineage>
        <taxon>Bacteria</taxon>
        <taxon>Pseudomonadati</taxon>
        <taxon>Pseudomonadota</taxon>
        <taxon>Alphaproteobacteria</taxon>
        <taxon>Acetobacterales</taxon>
        <taxon>Acetobacteraceae</taxon>
        <taxon>Lichenicoccus</taxon>
    </lineage>
</organism>
<sequence>MTHLPYIAGAYGLTLGLAAWLSMAAMLRLSRARSRLRAVEQRGGRMGGRRP</sequence>
<keyword evidence="7 12" id="KW-0997">Cell inner membrane</keyword>
<evidence type="ECO:0000256" key="12">
    <source>
        <dbReference type="RuleBase" id="RU363101"/>
    </source>
</evidence>
<dbReference type="GO" id="GO:0015886">
    <property type="term" value="P:heme transport"/>
    <property type="evidence" value="ECO:0007669"/>
    <property type="project" value="InterPro"/>
</dbReference>
<reference evidence="13 14" key="1">
    <citation type="submission" date="2019-05" db="EMBL/GenBank/DDBJ databases">
        <authorList>
            <person name="Pankratov T."/>
            <person name="Grouzdev D."/>
        </authorList>
    </citation>
    <scope>NUCLEOTIDE SEQUENCE [LARGE SCALE GENOMIC DNA]</scope>
    <source>
        <strain evidence="13 14">KEBCLARHB70R</strain>
    </source>
</reference>
<feature type="transmembrane region" description="Helical" evidence="12">
    <location>
        <begin position="6"/>
        <end position="27"/>
    </location>
</feature>
<dbReference type="EMBL" id="VCDI01000001">
    <property type="protein sequence ID" value="TLU74040.1"/>
    <property type="molecule type" value="Genomic_DNA"/>
</dbReference>
<dbReference type="AlphaFoldDB" id="A0A5R9J8U2"/>
<evidence type="ECO:0000256" key="1">
    <source>
        <dbReference type="ARBA" id="ARBA00002442"/>
    </source>
</evidence>
<keyword evidence="8 12" id="KW-0812">Transmembrane</keyword>
<dbReference type="Proteomes" id="UP000305654">
    <property type="component" value="Unassembled WGS sequence"/>
</dbReference>
<comment type="similarity">
    <text evidence="3 12">Belongs to the CcmD/CycX/HelD family.</text>
</comment>
<evidence type="ECO:0000256" key="5">
    <source>
        <dbReference type="ARBA" id="ARBA00022448"/>
    </source>
</evidence>